<feature type="compositionally biased region" description="Low complexity" evidence="3">
    <location>
        <begin position="68"/>
        <end position="103"/>
    </location>
</feature>
<reference evidence="4" key="2">
    <citation type="submission" date="2020-09" db="EMBL/GenBank/DDBJ databases">
        <authorList>
            <person name="Sun Q."/>
            <person name="Ohkuma M."/>
        </authorList>
    </citation>
    <scope>NUCLEOTIDE SEQUENCE</scope>
    <source>
        <strain evidence="4">JCM 4988</strain>
    </source>
</reference>
<dbReference type="NCBIfam" id="NF033747">
    <property type="entry name" value="class_E_sortase"/>
    <property type="match status" value="1"/>
</dbReference>
<gene>
    <name evidence="4" type="ORF">GCM10010387_06030</name>
</gene>
<dbReference type="Gene3D" id="2.40.260.10">
    <property type="entry name" value="Sortase"/>
    <property type="match status" value="1"/>
</dbReference>
<accession>A0A918PP32</accession>
<dbReference type="SUPFAM" id="SSF63817">
    <property type="entry name" value="Sortase"/>
    <property type="match status" value="1"/>
</dbReference>
<feature type="active site" description="Proton donor/acceptor" evidence="2">
    <location>
        <position position="171"/>
    </location>
</feature>
<protein>
    <recommendedName>
        <fullName evidence="6">Sortase</fullName>
    </recommendedName>
</protein>
<evidence type="ECO:0000313" key="5">
    <source>
        <dbReference type="Proteomes" id="UP000630936"/>
    </source>
</evidence>
<evidence type="ECO:0008006" key="6">
    <source>
        <dbReference type="Google" id="ProtNLM"/>
    </source>
</evidence>
<dbReference type="CDD" id="cd05830">
    <property type="entry name" value="Sortase_E"/>
    <property type="match status" value="1"/>
</dbReference>
<organism evidence="4 5">
    <name type="scientific">Streptomyces inusitatus</name>
    <dbReference type="NCBI Taxonomy" id="68221"/>
    <lineage>
        <taxon>Bacteria</taxon>
        <taxon>Bacillati</taxon>
        <taxon>Actinomycetota</taxon>
        <taxon>Actinomycetes</taxon>
        <taxon>Kitasatosporales</taxon>
        <taxon>Streptomycetaceae</taxon>
        <taxon>Streptomyces</taxon>
    </lineage>
</organism>
<feature type="active site" description="Acyl-thioester intermediate" evidence="2">
    <location>
        <position position="240"/>
    </location>
</feature>
<dbReference type="RefSeq" id="WP_190121223.1">
    <property type="nucleotide sequence ID" value="NZ_BMWG01000001.1"/>
</dbReference>
<dbReference type="Proteomes" id="UP000630936">
    <property type="component" value="Unassembled WGS sequence"/>
</dbReference>
<name>A0A918PP32_9ACTN</name>
<dbReference type="InterPro" id="IPR005754">
    <property type="entry name" value="Sortase"/>
</dbReference>
<evidence type="ECO:0000313" key="4">
    <source>
        <dbReference type="EMBL" id="GGZ16300.1"/>
    </source>
</evidence>
<dbReference type="GO" id="GO:0016787">
    <property type="term" value="F:hydrolase activity"/>
    <property type="evidence" value="ECO:0007669"/>
    <property type="project" value="UniProtKB-KW"/>
</dbReference>
<feature type="compositionally biased region" description="Pro residues" evidence="3">
    <location>
        <begin position="104"/>
        <end position="113"/>
    </location>
</feature>
<dbReference type="InterPro" id="IPR053465">
    <property type="entry name" value="Sortase_Class_E"/>
</dbReference>
<dbReference type="InterPro" id="IPR023365">
    <property type="entry name" value="Sortase_dom-sf"/>
</dbReference>
<keyword evidence="5" id="KW-1185">Reference proteome</keyword>
<evidence type="ECO:0000256" key="3">
    <source>
        <dbReference type="SAM" id="MobiDB-lite"/>
    </source>
</evidence>
<dbReference type="EMBL" id="BMWG01000001">
    <property type="protein sequence ID" value="GGZ16300.1"/>
    <property type="molecule type" value="Genomic_DNA"/>
</dbReference>
<comment type="caution">
    <text evidence="4">The sequence shown here is derived from an EMBL/GenBank/DDBJ whole genome shotgun (WGS) entry which is preliminary data.</text>
</comment>
<evidence type="ECO:0000256" key="1">
    <source>
        <dbReference type="ARBA" id="ARBA00022801"/>
    </source>
</evidence>
<dbReference type="InterPro" id="IPR042003">
    <property type="entry name" value="Sortase_E"/>
</dbReference>
<keyword evidence="1" id="KW-0378">Hydrolase</keyword>
<proteinExistence type="predicted"/>
<feature type="region of interest" description="Disordered" evidence="3">
    <location>
        <begin position="263"/>
        <end position="284"/>
    </location>
</feature>
<feature type="region of interest" description="Disordered" evidence="3">
    <location>
        <begin position="53"/>
        <end position="119"/>
    </location>
</feature>
<evidence type="ECO:0000256" key="2">
    <source>
        <dbReference type="PIRSR" id="PIRSR605754-1"/>
    </source>
</evidence>
<dbReference type="NCBIfam" id="TIGR01076">
    <property type="entry name" value="sortase_fam"/>
    <property type="match status" value="1"/>
</dbReference>
<dbReference type="Pfam" id="PF04203">
    <property type="entry name" value="Sortase"/>
    <property type="match status" value="1"/>
</dbReference>
<sequence>MSVRLIVRVFSELCVTAGTVIVLFAGYAVFWTGVTSADAAEGELDRLRAHWSQERTGSPAPASPIPEEPASAAEPDTPTAAAAAPAAPVAPSRTPTAGRTGKSGPPPRTPSRPPAYRDGRSFAVMHIPRFGRDWEWPVLEGTRTDTLRRGLGHYAGTAALGAPGNFAVAGHRRTHGDPFKDFPRLRAGDAIVLTDGRTWFTYRVAKRAVRTVPADIGVIDPVPEKSGFGRPGRYLTLTTCEPEWGSSHRLIVWARLAATRPVTDGRVPSGGRVSTVDPPDRPDP</sequence>
<dbReference type="AlphaFoldDB" id="A0A918PP32"/>
<reference evidence="4" key="1">
    <citation type="journal article" date="2014" name="Int. J. Syst. Evol. Microbiol.">
        <title>Complete genome sequence of Corynebacterium casei LMG S-19264T (=DSM 44701T), isolated from a smear-ripened cheese.</title>
        <authorList>
            <consortium name="US DOE Joint Genome Institute (JGI-PGF)"/>
            <person name="Walter F."/>
            <person name="Albersmeier A."/>
            <person name="Kalinowski J."/>
            <person name="Ruckert C."/>
        </authorList>
    </citation>
    <scope>NUCLEOTIDE SEQUENCE</scope>
    <source>
        <strain evidence="4">JCM 4988</strain>
    </source>
</reference>